<reference evidence="1" key="1">
    <citation type="submission" date="2022-03" db="EMBL/GenBank/DDBJ databases">
        <authorList>
            <person name="Martin C."/>
        </authorList>
    </citation>
    <scope>NUCLEOTIDE SEQUENCE</scope>
</reference>
<keyword evidence="2" id="KW-1185">Reference proteome</keyword>
<sequence length="237" mass="26742">MGNSIKPHIERAEKSGACQLGKQGLDEFPPELQKLVKNLRTLDLSENKISSIPPSIGAFLMLKSLNLNQNRLGGLPNELSKLKKLESLLVSNNRLTSIPTAFVELKALRTVSLSHNQLKTFPLGFCGLKNLDVIDLSHNKILEIPHEVNNMQAIEINLNQNQISRLSESIAECPRLKVLRLEENCLELKAFTTKIMKESQICLLAIEGNVFDNKAFHNLDGYEEYMERYTATKKKFN</sequence>
<dbReference type="PANTHER" id="PTHR48051">
    <property type="match status" value="1"/>
</dbReference>
<proteinExistence type="predicted"/>
<dbReference type="Proteomes" id="UP000749559">
    <property type="component" value="Unassembled WGS sequence"/>
</dbReference>
<dbReference type="Pfam" id="PF13855">
    <property type="entry name" value="LRR_8"/>
    <property type="match status" value="1"/>
</dbReference>
<dbReference type="InterPro" id="IPR003591">
    <property type="entry name" value="Leu-rich_rpt_typical-subtyp"/>
</dbReference>
<name>A0A8J1U5F1_OWEFU</name>
<dbReference type="InterPro" id="IPR032675">
    <property type="entry name" value="LRR_dom_sf"/>
</dbReference>
<gene>
    <name evidence="1" type="ORF">OFUS_LOCUS16558</name>
</gene>
<dbReference type="EMBL" id="CAIIXF020000008">
    <property type="protein sequence ID" value="CAH1791481.1"/>
    <property type="molecule type" value="Genomic_DNA"/>
</dbReference>
<dbReference type="Gene3D" id="3.80.10.10">
    <property type="entry name" value="Ribonuclease Inhibitor"/>
    <property type="match status" value="1"/>
</dbReference>
<organism evidence="1 2">
    <name type="scientific">Owenia fusiformis</name>
    <name type="common">Polychaete worm</name>
    <dbReference type="NCBI Taxonomy" id="6347"/>
    <lineage>
        <taxon>Eukaryota</taxon>
        <taxon>Metazoa</taxon>
        <taxon>Spiralia</taxon>
        <taxon>Lophotrochozoa</taxon>
        <taxon>Annelida</taxon>
        <taxon>Polychaeta</taxon>
        <taxon>Sedentaria</taxon>
        <taxon>Canalipalpata</taxon>
        <taxon>Sabellida</taxon>
        <taxon>Oweniida</taxon>
        <taxon>Oweniidae</taxon>
        <taxon>Owenia</taxon>
    </lineage>
</organism>
<accession>A0A8J1U5F1</accession>
<dbReference type="AlphaFoldDB" id="A0A8J1U5F1"/>
<dbReference type="SUPFAM" id="SSF52058">
    <property type="entry name" value="L domain-like"/>
    <property type="match status" value="1"/>
</dbReference>
<protein>
    <submittedName>
        <fullName evidence="1">Uncharacterized protein</fullName>
    </submittedName>
</protein>
<dbReference type="InterPro" id="IPR001611">
    <property type="entry name" value="Leu-rich_rpt"/>
</dbReference>
<dbReference type="SMART" id="SM00369">
    <property type="entry name" value="LRR_TYP"/>
    <property type="match status" value="4"/>
</dbReference>
<dbReference type="FunFam" id="3.80.10.10:FF:000230">
    <property type="entry name" value="Leucine-rich repeat-containing protein 57"/>
    <property type="match status" value="1"/>
</dbReference>
<comment type="caution">
    <text evidence="1">The sequence shown here is derived from an EMBL/GenBank/DDBJ whole genome shotgun (WGS) entry which is preliminary data.</text>
</comment>
<evidence type="ECO:0000313" key="1">
    <source>
        <dbReference type="EMBL" id="CAH1791481.1"/>
    </source>
</evidence>
<evidence type="ECO:0000313" key="2">
    <source>
        <dbReference type="Proteomes" id="UP000749559"/>
    </source>
</evidence>
<dbReference type="Pfam" id="PF00560">
    <property type="entry name" value="LRR_1"/>
    <property type="match status" value="2"/>
</dbReference>
<dbReference type="InterPro" id="IPR050216">
    <property type="entry name" value="LRR_domain-containing"/>
</dbReference>
<dbReference type="PROSITE" id="PS51450">
    <property type="entry name" value="LRR"/>
    <property type="match status" value="4"/>
</dbReference>
<dbReference type="OrthoDB" id="1728874at2759"/>
<dbReference type="PRINTS" id="PR00019">
    <property type="entry name" value="LEURICHRPT"/>
</dbReference>
<dbReference type="GO" id="GO:0005737">
    <property type="term" value="C:cytoplasm"/>
    <property type="evidence" value="ECO:0007669"/>
    <property type="project" value="TreeGrafter"/>
</dbReference>
<dbReference type="PANTHER" id="PTHR48051:SF62">
    <property type="entry name" value="LEUCINE-RICH REPEAT-CONTAINING PROTEIN 57"/>
    <property type="match status" value="1"/>
</dbReference>